<protein>
    <submittedName>
        <fullName evidence="3">Circularly permuted type 2 ATP-grasp protein</fullName>
    </submittedName>
</protein>
<feature type="region of interest" description="Disordered" evidence="1">
    <location>
        <begin position="501"/>
        <end position="538"/>
    </location>
</feature>
<sequence>MADLFQDYPAGAAWDEMFSGPGEVRPAYEQVHAVLRTINGADLSARAEIMGRAFLDQGVTFALGGVERPFPLDLVPRVVTAQEWVTVERGVPQRVRALEAFLADAYGQGRIFADGVIPRRLVTTSPHFHRQVAGMGHQDGARIVISGVDLIRDEHGTFRVLEDNVRVPSGVSYVLENRQAVTQVLTEAGGDQVVRPVSEYPGRLLAALRAVAPWNVTDPTVVVLTPGVYNSAYFEHTLLAREMGVELVEGRDLICRNNRVYLRTTASEMPVHVIYRRVDDEFLDPVQFRMDSLLGSPGLVNAARAGNLTIANAVGNGIADDKLIYTYVPDIIRYYLGEDPILPNVDTYRMEEPEHREYALEHLHQLVLKPVDGSGGKGIVIGSRADRATLSKARATILDNPRGWIAQNEIQLSTVPTLIGDRLRPRHVDLRPFAVNDGNAVWVLPGGLTRVALPEGELIVNSSQGGGSKDTWVLAGPVPEPEPVRPAPADATVMMPAITADMFDPPVTPDDDGHAMRTQQGQQQQQQPAGPAGGTDAC</sequence>
<accession>A0A938YQU5</accession>
<dbReference type="AlphaFoldDB" id="A0A938YQU5"/>
<dbReference type="RefSeq" id="WP_205257389.1">
    <property type="nucleotide sequence ID" value="NZ_BAAAPV010000001.1"/>
</dbReference>
<organism evidence="3 4">
    <name type="scientific">Nakamurella flavida</name>
    <dbReference type="NCBI Taxonomy" id="363630"/>
    <lineage>
        <taxon>Bacteria</taxon>
        <taxon>Bacillati</taxon>
        <taxon>Actinomycetota</taxon>
        <taxon>Actinomycetes</taxon>
        <taxon>Nakamurellales</taxon>
        <taxon>Nakamurellaceae</taxon>
        <taxon>Nakamurella</taxon>
    </lineage>
</organism>
<evidence type="ECO:0000259" key="2">
    <source>
        <dbReference type="Pfam" id="PF14403"/>
    </source>
</evidence>
<proteinExistence type="predicted"/>
<dbReference type="SUPFAM" id="SSF56059">
    <property type="entry name" value="Glutathione synthetase ATP-binding domain-like"/>
    <property type="match status" value="1"/>
</dbReference>
<evidence type="ECO:0000256" key="1">
    <source>
        <dbReference type="SAM" id="MobiDB-lite"/>
    </source>
</evidence>
<gene>
    <name evidence="3" type="ORF">JL107_12500</name>
</gene>
<dbReference type="PANTHER" id="PTHR34595:SF7">
    <property type="entry name" value="SLL1039 PROTEIN"/>
    <property type="match status" value="1"/>
</dbReference>
<keyword evidence="4" id="KW-1185">Reference proteome</keyword>
<dbReference type="Pfam" id="PF14403">
    <property type="entry name" value="CP_ATPgrasp_2"/>
    <property type="match status" value="1"/>
</dbReference>
<feature type="compositionally biased region" description="Low complexity" evidence="1">
    <location>
        <begin position="519"/>
        <end position="530"/>
    </location>
</feature>
<evidence type="ECO:0000313" key="3">
    <source>
        <dbReference type="EMBL" id="MBM9477265.1"/>
    </source>
</evidence>
<dbReference type="PANTHER" id="PTHR34595">
    <property type="entry name" value="BLR5612 PROTEIN"/>
    <property type="match status" value="1"/>
</dbReference>
<dbReference type="EMBL" id="JAERWL010000010">
    <property type="protein sequence ID" value="MBM9477265.1"/>
    <property type="molecule type" value="Genomic_DNA"/>
</dbReference>
<name>A0A938YQU5_9ACTN</name>
<evidence type="ECO:0000313" key="4">
    <source>
        <dbReference type="Proteomes" id="UP000663801"/>
    </source>
</evidence>
<comment type="caution">
    <text evidence="3">The sequence shown here is derived from an EMBL/GenBank/DDBJ whole genome shotgun (WGS) entry which is preliminary data.</text>
</comment>
<dbReference type="PIRSF" id="PIRSF005522">
    <property type="entry name" value="UCP005522"/>
    <property type="match status" value="1"/>
</dbReference>
<reference evidence="3" key="1">
    <citation type="submission" date="2021-01" db="EMBL/GenBank/DDBJ databases">
        <title>KCTC 19127 draft genome.</title>
        <authorList>
            <person name="An D."/>
        </authorList>
    </citation>
    <scope>NUCLEOTIDE SEQUENCE</scope>
    <source>
        <strain evidence="3">KCTC 19127</strain>
    </source>
</reference>
<feature type="domain" description="Circularly permuted ATP-grasp type 2" evidence="2">
    <location>
        <begin position="76"/>
        <end position="452"/>
    </location>
</feature>
<dbReference type="InterPro" id="IPR051680">
    <property type="entry name" value="ATP-dep_Glu-Cys_Ligase-2"/>
</dbReference>
<dbReference type="Gene3D" id="3.40.50.11290">
    <property type="match status" value="1"/>
</dbReference>
<dbReference type="InterPro" id="IPR025841">
    <property type="entry name" value="CP_ATPgrasp_2"/>
</dbReference>
<dbReference type="Gene3D" id="3.30.1490.270">
    <property type="match status" value="1"/>
</dbReference>
<dbReference type="InterPro" id="IPR016450">
    <property type="entry name" value="UCP005522"/>
</dbReference>
<dbReference type="Proteomes" id="UP000663801">
    <property type="component" value="Unassembled WGS sequence"/>
</dbReference>